<accession>A0A2T3ACP6</accession>
<evidence type="ECO:0000256" key="1">
    <source>
        <dbReference type="SAM" id="Phobius"/>
    </source>
</evidence>
<keyword evidence="1" id="KW-0812">Transmembrane</keyword>
<dbReference type="EMBL" id="KZ678412">
    <property type="protein sequence ID" value="PSR92018.1"/>
    <property type="molecule type" value="Genomic_DNA"/>
</dbReference>
<keyword evidence="1" id="KW-1133">Transmembrane helix</keyword>
<proteinExistence type="predicted"/>
<evidence type="ECO:0000313" key="2">
    <source>
        <dbReference type="EMBL" id="PSR92018.1"/>
    </source>
</evidence>
<feature type="transmembrane region" description="Helical" evidence="1">
    <location>
        <begin position="12"/>
        <end position="35"/>
    </location>
</feature>
<gene>
    <name evidence="2" type="ORF">BD289DRAFT_199690</name>
</gene>
<dbReference type="Proteomes" id="UP000241462">
    <property type="component" value="Unassembled WGS sequence"/>
</dbReference>
<name>A0A2T3ACP6_9PEZI</name>
<keyword evidence="1" id="KW-0472">Membrane</keyword>
<sequence length="189" mass="20638">MWPRRCSQPPQHTTMGILCFSVTAGLGWICFFAAASHGDQRLSSICARLCVCVCVRMVALSSRQVGRWSSWTILRKKIKRQVLAGLLEEGECGRIISTPNTYHSPDLAASPSPSPALSVFFNQYRVQYKTSGPQYCGVPAIPRLGREETKPKILVCIVAHQLSLDSDCLILAAAAASELRVSLCVSLSL</sequence>
<dbReference type="AlphaFoldDB" id="A0A2T3ACP6"/>
<dbReference type="InParanoid" id="A0A2T3ACP6"/>
<reference evidence="2 3" key="1">
    <citation type="journal article" date="2018" name="Mycol. Prog.">
        <title>Coniella lustricola, a new species from submerged detritus.</title>
        <authorList>
            <person name="Raudabaugh D.B."/>
            <person name="Iturriaga T."/>
            <person name="Carver A."/>
            <person name="Mondo S."/>
            <person name="Pangilinan J."/>
            <person name="Lipzen A."/>
            <person name="He G."/>
            <person name="Amirebrahimi M."/>
            <person name="Grigoriev I.V."/>
            <person name="Miller A.N."/>
        </authorList>
    </citation>
    <scope>NUCLEOTIDE SEQUENCE [LARGE SCALE GENOMIC DNA]</scope>
    <source>
        <strain evidence="2 3">B22-T-1</strain>
    </source>
</reference>
<organism evidence="2 3">
    <name type="scientific">Coniella lustricola</name>
    <dbReference type="NCBI Taxonomy" id="2025994"/>
    <lineage>
        <taxon>Eukaryota</taxon>
        <taxon>Fungi</taxon>
        <taxon>Dikarya</taxon>
        <taxon>Ascomycota</taxon>
        <taxon>Pezizomycotina</taxon>
        <taxon>Sordariomycetes</taxon>
        <taxon>Sordariomycetidae</taxon>
        <taxon>Diaporthales</taxon>
        <taxon>Schizoparmaceae</taxon>
        <taxon>Coniella</taxon>
    </lineage>
</organism>
<evidence type="ECO:0000313" key="3">
    <source>
        <dbReference type="Proteomes" id="UP000241462"/>
    </source>
</evidence>
<protein>
    <submittedName>
        <fullName evidence="2">Uncharacterized protein</fullName>
    </submittedName>
</protein>
<keyword evidence="3" id="KW-1185">Reference proteome</keyword>